<dbReference type="EMBL" id="BAABDK010000017">
    <property type="protein sequence ID" value="GAA4036680.1"/>
    <property type="molecule type" value="Genomic_DNA"/>
</dbReference>
<accession>A0ABP7U648</accession>
<protein>
    <recommendedName>
        <fullName evidence="3">Curlin</fullName>
    </recommendedName>
</protein>
<reference evidence="2" key="1">
    <citation type="journal article" date="2019" name="Int. J. Syst. Evol. Microbiol.">
        <title>The Global Catalogue of Microorganisms (GCM) 10K type strain sequencing project: providing services to taxonomists for standard genome sequencing and annotation.</title>
        <authorList>
            <consortium name="The Broad Institute Genomics Platform"/>
            <consortium name="The Broad Institute Genome Sequencing Center for Infectious Disease"/>
            <person name="Wu L."/>
            <person name="Ma J."/>
        </authorList>
    </citation>
    <scope>NUCLEOTIDE SEQUENCE [LARGE SCALE GENOMIC DNA]</scope>
    <source>
        <strain evidence="2">JCM 17225</strain>
    </source>
</reference>
<evidence type="ECO:0000313" key="1">
    <source>
        <dbReference type="EMBL" id="GAA4036680.1"/>
    </source>
</evidence>
<evidence type="ECO:0000313" key="2">
    <source>
        <dbReference type="Proteomes" id="UP001501469"/>
    </source>
</evidence>
<organism evidence="1 2">
    <name type="scientific">Hymenobacter glaciei</name>
    <dbReference type="NCBI Taxonomy" id="877209"/>
    <lineage>
        <taxon>Bacteria</taxon>
        <taxon>Pseudomonadati</taxon>
        <taxon>Bacteroidota</taxon>
        <taxon>Cytophagia</taxon>
        <taxon>Cytophagales</taxon>
        <taxon>Hymenobacteraceae</taxon>
        <taxon>Hymenobacter</taxon>
    </lineage>
</organism>
<comment type="caution">
    <text evidence="1">The sequence shown here is derived from an EMBL/GenBank/DDBJ whole genome shotgun (WGS) entry which is preliminary data.</text>
</comment>
<evidence type="ECO:0008006" key="3">
    <source>
        <dbReference type="Google" id="ProtNLM"/>
    </source>
</evidence>
<proteinExistence type="predicted"/>
<sequence length="151" mass="16130">MYQRGTNQFACVDQVFGDNVATLIQDAGSTTAAGRNDAFQNQYNPSTTDNLMYGSQSGADNLLVQGQYGGGNFARAEQTGNRNIGVQSQGAAGDQSTSSYAILTQSSSDNKSVQYQRGTNNYSDVAQYDWNGSWSATTQLGSNNSVIVNQH</sequence>
<keyword evidence="2" id="KW-1185">Reference proteome</keyword>
<gene>
    <name evidence="1" type="ORF">GCM10022409_22010</name>
</gene>
<name>A0ABP7U648_9BACT</name>
<dbReference type="Proteomes" id="UP001501469">
    <property type="component" value="Unassembled WGS sequence"/>
</dbReference>